<dbReference type="AlphaFoldDB" id="A0A4R6URK1"/>
<dbReference type="Gene3D" id="3.40.50.11010">
    <property type="match status" value="1"/>
</dbReference>
<evidence type="ECO:0000313" key="4">
    <source>
        <dbReference type="Proteomes" id="UP000295705"/>
    </source>
</evidence>
<reference evidence="3 4" key="1">
    <citation type="submission" date="2019-03" db="EMBL/GenBank/DDBJ databases">
        <title>Genomic Encyclopedia of Type Strains, Phase IV (KMG-IV): sequencing the most valuable type-strain genomes for metagenomic binning, comparative biology and taxonomic classification.</title>
        <authorList>
            <person name="Goeker M."/>
        </authorList>
    </citation>
    <scope>NUCLEOTIDE SEQUENCE [LARGE SCALE GENOMIC DNA]</scope>
    <source>
        <strain evidence="3 4">DSM 45775</strain>
    </source>
</reference>
<dbReference type="EMBL" id="SNYO01000011">
    <property type="protein sequence ID" value="TDQ48856.1"/>
    <property type="molecule type" value="Genomic_DNA"/>
</dbReference>
<evidence type="ECO:0000256" key="1">
    <source>
        <dbReference type="ARBA" id="ARBA00022676"/>
    </source>
</evidence>
<evidence type="ECO:0000256" key="2">
    <source>
        <dbReference type="ARBA" id="ARBA00022679"/>
    </source>
</evidence>
<proteinExistence type="predicted"/>
<dbReference type="PANTHER" id="PTHR12526:SF510">
    <property type="entry name" value="D-INOSITOL 3-PHOSPHATE GLYCOSYLTRANSFERASE"/>
    <property type="match status" value="1"/>
</dbReference>
<dbReference type="CDD" id="cd03801">
    <property type="entry name" value="GT4_PimA-like"/>
    <property type="match status" value="1"/>
</dbReference>
<gene>
    <name evidence="3" type="ORF">EV188_11126</name>
</gene>
<dbReference type="PANTHER" id="PTHR12526">
    <property type="entry name" value="GLYCOSYLTRANSFERASE"/>
    <property type="match status" value="1"/>
</dbReference>
<dbReference type="Gene3D" id="3.40.50.2000">
    <property type="entry name" value="Glycogen Phosphorylase B"/>
    <property type="match status" value="3"/>
</dbReference>
<dbReference type="GO" id="GO:0016757">
    <property type="term" value="F:glycosyltransferase activity"/>
    <property type="evidence" value="ECO:0007669"/>
    <property type="project" value="UniProtKB-KW"/>
</dbReference>
<evidence type="ECO:0000313" key="3">
    <source>
        <dbReference type="EMBL" id="TDQ48856.1"/>
    </source>
</evidence>
<protein>
    <submittedName>
        <fullName evidence="3">Glycosyltransferase involved in cell wall biosynthesis</fullName>
    </submittedName>
</protein>
<name>A0A4R6URK1_9PSEU</name>
<dbReference type="SUPFAM" id="SSF53756">
    <property type="entry name" value="UDP-Glycosyltransferase/glycogen phosphorylase"/>
    <property type="match status" value="2"/>
</dbReference>
<dbReference type="OrthoDB" id="9771846at2"/>
<organism evidence="3 4">
    <name type="scientific">Actinomycetospora succinea</name>
    <dbReference type="NCBI Taxonomy" id="663603"/>
    <lineage>
        <taxon>Bacteria</taxon>
        <taxon>Bacillati</taxon>
        <taxon>Actinomycetota</taxon>
        <taxon>Actinomycetes</taxon>
        <taxon>Pseudonocardiales</taxon>
        <taxon>Pseudonocardiaceae</taxon>
        <taxon>Actinomycetospora</taxon>
    </lineage>
</organism>
<comment type="caution">
    <text evidence="3">The sequence shown here is derived from an EMBL/GenBank/DDBJ whole genome shotgun (WGS) entry which is preliminary data.</text>
</comment>
<sequence>MSPSPAPVVCVGFAEWDAELWTNQQHLMSRLARDRQVLFVESLGLRRPQMATRDLGRLVRRLVRGLRGPQCRDGVWVLSPLVLPFHGHPAVRALNTVLLRTAVRRAARRRGMTRPILWTYVPQAEVLTTVLRPRAVIYHCVDDIAEQKGVDGDAFRRAEDRFVPIADVVLASAPNLAERLREHHDRVVHVPNVADTALFATARSAGPTDEALAELPHPRVVFVGAVVATKLDVELIVAMARARREWTIVLVGPVGLGDPSTDVGALRAEPNVRLVGARPHQVLPEVLRGADIGVIPYALNPLTASISPMKVYEYLAAGLPVVATPLPSLAGLEDVTVAHGDEGFVAAVERELRQDDESARSARSVRAADHSWTRRMTELEEILEEIEGAGARRTVLATPTTPNVSSGAGRRTTGIIRALAAQGIVDVVYQDTRGGEPVLFRDLPTVRLHPVRPSRGPRRVAAYLAARGQGVPKGFARGVWPGLAARVDALDDGRCRVVADGPVAMAALARTARRRDTVYNAHNVESSFRHLIGDPDVGSRRALEAFERAALVRSAQSWLVSEADMKSAWSLAPGARLLRVPNVVEAGHTTSHPTSVSPTVVFVGDATYEPNRRAVHLLLGEIAPALERLVPAATVIVVGRGTCDVDLAPPPNVELRGFVEDLDQLYANASCAVVPLTEGGGSPLKFLEALAHGVPVVATSRAAVGLDGLVPGEHFLEAEPKGDAFAEAVREALEPAIALRLARAGREIVDREYSVQALSRVLA</sequence>
<accession>A0A4R6URK1</accession>
<dbReference type="Proteomes" id="UP000295705">
    <property type="component" value="Unassembled WGS sequence"/>
</dbReference>
<keyword evidence="4" id="KW-1185">Reference proteome</keyword>
<keyword evidence="1" id="KW-0328">Glycosyltransferase</keyword>
<dbReference type="Pfam" id="PF13692">
    <property type="entry name" value="Glyco_trans_1_4"/>
    <property type="match status" value="2"/>
</dbReference>
<keyword evidence="2 3" id="KW-0808">Transferase</keyword>